<sequence>MGSEFFTGVYGPQASVDYSRLMDAGFWVAVAAVVMSVVALIRGEILQRRGGPEAARRRAVENAAEALGAVVALVEHADTKMPPSSEISAVMQNFERECLRWEPMLPTGARHVRVSVRQAMAHCFGPPACGAIDPKAAEEPAHPFDRYWWDIGTTYLEHARNCLGAWLIDDRRNRQMRLLPYYLWRRDEDEAARTGYSQKPGVAPIDG</sequence>
<feature type="transmembrane region" description="Helical" evidence="1">
    <location>
        <begin position="24"/>
        <end position="41"/>
    </location>
</feature>
<keyword evidence="1" id="KW-0472">Membrane</keyword>
<dbReference type="RefSeq" id="WP_344787599.1">
    <property type="nucleotide sequence ID" value="NZ_BAAAWN010000001.1"/>
</dbReference>
<keyword evidence="3" id="KW-1185">Reference proteome</keyword>
<accession>A0ABV5Y0U6</accession>
<comment type="caution">
    <text evidence="2">The sequence shown here is derived from an EMBL/GenBank/DDBJ whole genome shotgun (WGS) entry which is preliminary data.</text>
</comment>
<evidence type="ECO:0000313" key="3">
    <source>
        <dbReference type="Proteomes" id="UP001589702"/>
    </source>
</evidence>
<gene>
    <name evidence="2" type="ORF">ACFFP1_11095</name>
</gene>
<reference evidence="2 3" key="1">
    <citation type="submission" date="2024-09" db="EMBL/GenBank/DDBJ databases">
        <authorList>
            <person name="Sun Q."/>
            <person name="Mori K."/>
        </authorList>
    </citation>
    <scope>NUCLEOTIDE SEQUENCE [LARGE SCALE GENOMIC DNA]</scope>
    <source>
        <strain evidence="2 3">JCM 1334</strain>
    </source>
</reference>
<proteinExistence type="predicted"/>
<organism evidence="2 3">
    <name type="scientific">Arthrobacter ramosus</name>
    <dbReference type="NCBI Taxonomy" id="1672"/>
    <lineage>
        <taxon>Bacteria</taxon>
        <taxon>Bacillati</taxon>
        <taxon>Actinomycetota</taxon>
        <taxon>Actinomycetes</taxon>
        <taxon>Micrococcales</taxon>
        <taxon>Micrococcaceae</taxon>
        <taxon>Arthrobacter</taxon>
    </lineage>
</organism>
<evidence type="ECO:0000256" key="1">
    <source>
        <dbReference type="SAM" id="Phobius"/>
    </source>
</evidence>
<dbReference type="EMBL" id="JBHMBC010000016">
    <property type="protein sequence ID" value="MFB9820045.1"/>
    <property type="molecule type" value="Genomic_DNA"/>
</dbReference>
<keyword evidence="1" id="KW-0812">Transmembrane</keyword>
<keyword evidence="1" id="KW-1133">Transmembrane helix</keyword>
<name>A0ABV5Y0U6_ARTRM</name>
<evidence type="ECO:0000313" key="2">
    <source>
        <dbReference type="EMBL" id="MFB9820045.1"/>
    </source>
</evidence>
<protein>
    <submittedName>
        <fullName evidence="2">Uncharacterized protein</fullName>
    </submittedName>
</protein>
<dbReference type="Proteomes" id="UP001589702">
    <property type="component" value="Unassembled WGS sequence"/>
</dbReference>